<name>A0A1X2HHG0_SYNRA</name>
<accession>A0A1X2HHG0</accession>
<dbReference type="InParanoid" id="A0A1X2HHG0"/>
<evidence type="ECO:0000256" key="1">
    <source>
        <dbReference type="SAM" id="MobiDB-lite"/>
    </source>
</evidence>
<feature type="region of interest" description="Disordered" evidence="1">
    <location>
        <begin position="69"/>
        <end position="101"/>
    </location>
</feature>
<sequence length="101" mass="11246">MSSINIVKSALRPSARLSRTLGSTTQSRGMSAFSSMSDNDPHTIAVEKEKHLKEEASVRWNEKLASHSEAAVKADQSQEKPIKILQEESSHELKQKTIKNE</sequence>
<keyword evidence="3" id="KW-1185">Reference proteome</keyword>
<reference evidence="2 3" key="1">
    <citation type="submission" date="2016-07" db="EMBL/GenBank/DDBJ databases">
        <title>Pervasive Adenine N6-methylation of Active Genes in Fungi.</title>
        <authorList>
            <consortium name="DOE Joint Genome Institute"/>
            <person name="Mondo S.J."/>
            <person name="Dannebaum R.O."/>
            <person name="Kuo R.C."/>
            <person name="Labutti K."/>
            <person name="Haridas S."/>
            <person name="Kuo A."/>
            <person name="Salamov A."/>
            <person name="Ahrendt S.R."/>
            <person name="Lipzen A."/>
            <person name="Sullivan W."/>
            <person name="Andreopoulos W.B."/>
            <person name="Clum A."/>
            <person name="Lindquist E."/>
            <person name="Daum C."/>
            <person name="Ramamoorthy G.K."/>
            <person name="Gryganskyi A."/>
            <person name="Culley D."/>
            <person name="Magnuson J.K."/>
            <person name="James T.Y."/>
            <person name="O'Malley M.A."/>
            <person name="Stajich J.E."/>
            <person name="Spatafora J.W."/>
            <person name="Visel A."/>
            <person name="Grigoriev I.V."/>
        </authorList>
    </citation>
    <scope>NUCLEOTIDE SEQUENCE [LARGE SCALE GENOMIC DNA]</scope>
    <source>
        <strain evidence="2 3">NRRL 2496</strain>
    </source>
</reference>
<dbReference type="OrthoDB" id="529205at2759"/>
<dbReference type="Proteomes" id="UP000242180">
    <property type="component" value="Unassembled WGS sequence"/>
</dbReference>
<organism evidence="2 3">
    <name type="scientific">Syncephalastrum racemosum</name>
    <name type="common">Filamentous fungus</name>
    <dbReference type="NCBI Taxonomy" id="13706"/>
    <lineage>
        <taxon>Eukaryota</taxon>
        <taxon>Fungi</taxon>
        <taxon>Fungi incertae sedis</taxon>
        <taxon>Mucoromycota</taxon>
        <taxon>Mucoromycotina</taxon>
        <taxon>Mucoromycetes</taxon>
        <taxon>Mucorales</taxon>
        <taxon>Syncephalastraceae</taxon>
        <taxon>Syncephalastrum</taxon>
    </lineage>
</organism>
<dbReference type="AlphaFoldDB" id="A0A1X2HHG0"/>
<feature type="compositionally biased region" description="Polar residues" evidence="1">
    <location>
        <begin position="20"/>
        <end position="38"/>
    </location>
</feature>
<gene>
    <name evidence="2" type="ORF">BCR43DRAFT_470681</name>
</gene>
<evidence type="ECO:0000313" key="2">
    <source>
        <dbReference type="EMBL" id="ORY98462.1"/>
    </source>
</evidence>
<feature type="region of interest" description="Disordered" evidence="1">
    <location>
        <begin position="14"/>
        <end position="42"/>
    </location>
</feature>
<comment type="caution">
    <text evidence="2">The sequence shown here is derived from an EMBL/GenBank/DDBJ whole genome shotgun (WGS) entry which is preliminary data.</text>
</comment>
<proteinExistence type="predicted"/>
<dbReference type="EMBL" id="MCGN01000003">
    <property type="protein sequence ID" value="ORY98462.1"/>
    <property type="molecule type" value="Genomic_DNA"/>
</dbReference>
<evidence type="ECO:0000313" key="3">
    <source>
        <dbReference type="Proteomes" id="UP000242180"/>
    </source>
</evidence>
<protein>
    <submittedName>
        <fullName evidence="2">Uncharacterized protein</fullName>
    </submittedName>
</protein>